<feature type="region of interest" description="Disordered" evidence="7">
    <location>
        <begin position="87"/>
        <end position="139"/>
    </location>
</feature>
<evidence type="ECO:0000256" key="2">
    <source>
        <dbReference type="ARBA" id="ARBA00004201"/>
    </source>
</evidence>
<dbReference type="GO" id="GO:0003723">
    <property type="term" value="F:RNA binding"/>
    <property type="evidence" value="ECO:0007669"/>
    <property type="project" value="UniProtKB-KW"/>
</dbReference>
<evidence type="ECO:0000313" key="9">
    <source>
        <dbReference type="EMBL" id="KAG0145675.1"/>
    </source>
</evidence>
<dbReference type="Proteomes" id="UP000886653">
    <property type="component" value="Unassembled WGS sequence"/>
</dbReference>
<feature type="compositionally biased region" description="Polar residues" evidence="7">
    <location>
        <begin position="87"/>
        <end position="105"/>
    </location>
</feature>
<evidence type="ECO:0000256" key="3">
    <source>
        <dbReference type="ARBA" id="ARBA00009138"/>
    </source>
</evidence>
<dbReference type="OrthoDB" id="74835at2759"/>
<evidence type="ECO:0000256" key="6">
    <source>
        <dbReference type="ARBA" id="ARBA00023242"/>
    </source>
</evidence>
<evidence type="ECO:0000313" key="10">
    <source>
        <dbReference type="Proteomes" id="UP000886653"/>
    </source>
</evidence>
<keyword evidence="6" id="KW-0539">Nucleus</keyword>
<dbReference type="PANTHER" id="PTHR21551:SF0">
    <property type="entry name" value="PROTEIN ASSOCIATED WITH TOPO II RELATED-1, ISOFORM A"/>
    <property type="match status" value="1"/>
</dbReference>
<name>A0A9P6TBH9_9BASI</name>
<dbReference type="Pfam" id="PF09770">
    <property type="entry name" value="PAT1"/>
    <property type="match status" value="1"/>
</dbReference>
<dbReference type="GO" id="GO:0000932">
    <property type="term" value="C:P-body"/>
    <property type="evidence" value="ECO:0007669"/>
    <property type="project" value="UniProtKB-SubCell"/>
</dbReference>
<evidence type="ECO:0000256" key="1">
    <source>
        <dbReference type="ARBA" id="ARBA00004123"/>
    </source>
</evidence>
<gene>
    <name evidence="9" type="ORF">CROQUDRAFT_658333</name>
</gene>
<protein>
    <recommendedName>
        <fullName evidence="8">mRNA decay factor PAT1 domain-containing protein</fullName>
    </recommendedName>
</protein>
<dbReference type="GO" id="GO:0005634">
    <property type="term" value="C:nucleus"/>
    <property type="evidence" value="ECO:0007669"/>
    <property type="project" value="UniProtKB-SubCell"/>
</dbReference>
<evidence type="ECO:0000256" key="4">
    <source>
        <dbReference type="ARBA" id="ARBA00022490"/>
    </source>
</evidence>
<dbReference type="GO" id="GO:0000290">
    <property type="term" value="P:deadenylation-dependent decapping of nuclear-transcribed mRNA"/>
    <property type="evidence" value="ECO:0007669"/>
    <property type="project" value="InterPro"/>
</dbReference>
<dbReference type="InterPro" id="IPR039900">
    <property type="entry name" value="Pat1-like"/>
</dbReference>
<sequence>MAALHDPGGMDLDRKLAQLRAEFGEDIAVYDVGDDVMDTIDEMDGLGGALEEDMNDFNDETFGMDAVGKDFDFSGSTAQFLSASNDVRQSGSLTPTWPTVPSLLSNHDPRGRTTSSGPSYKPEINLDHDPLLGPNTHSNLRGRAVSASQAKPNITAPPKGVKIRSLEEIEAELRGTTAASRSHPMASTAPRALTLEEVEAEMLKNARAKSYGTVDQRVPTPIQQPTLQSRAQLAQQVQMQYLAAAQRNSTASPMPSIAMNPAHARPSHALPASLPVLTHPAHPNHPQHPEWLRLQQQQQQMHTNVVLQQAQLHQMQAHASLQSTVPLSHAHSPSLSLHAQPPSVAMHPTGSLPVTALFQLPSPNAGPAPVIDELRSAAEARIQEHERQEALRRKKAAKIAEMARYNNLMSQGDKDFITRIQVSQLVNPSHGQAGFDPHADDFYFQVYSAIRASRLATQQQLQAAAAERRMSAAAGVREQDDMHSRNTRMNERKLTRRDHAMIRMAQNVQRIVDHAKERPKMSQLSLEGALGKIALRTRSAPRQMLQVQRAASSDDLATAAGGENHPGTLSSALPKKVPAIPGQPAMTRRHVLMSLERLYSAVLEVEQLRRTQPALLSASDTPDSQKNILEQWEVQYADRKERIWKQLRVLDPLGISHPHPFVSFISVSKGKRLLPRIIRLFTREQSLQVLTLLVATFETLDVVLDAPLLDLPSDAHMAGSYPTGRRMRHEVEAETDLFMNTVVAPMMSVINEIPLDLIAGLVSLMIERNDFMYIARSKPGIAFLTLFLSRAEILKNASSPDPNNSPGTTSLPTEEALTSWNSVFDQVFNRLSNDFPSLFPSTRAVASLPFGTSQLVGPEGPNFNPRLVRPGLDFEDEPVWQLMAALAVSTDADGQQSLVGGLRDKVLENVTAAGKSWVSSDLGALKIRNVNLLLHALGLDASMINLG</sequence>
<dbReference type="AlphaFoldDB" id="A0A9P6TBH9"/>
<organism evidence="9 10">
    <name type="scientific">Cronartium quercuum f. sp. fusiforme G11</name>
    <dbReference type="NCBI Taxonomy" id="708437"/>
    <lineage>
        <taxon>Eukaryota</taxon>
        <taxon>Fungi</taxon>
        <taxon>Dikarya</taxon>
        <taxon>Basidiomycota</taxon>
        <taxon>Pucciniomycotina</taxon>
        <taxon>Pucciniomycetes</taxon>
        <taxon>Pucciniales</taxon>
        <taxon>Coleosporiaceae</taxon>
        <taxon>Cronartium</taxon>
    </lineage>
</organism>
<comment type="subcellular location">
    <subcellularLocation>
        <location evidence="2">Cytoplasm</location>
        <location evidence="2">P-body</location>
    </subcellularLocation>
    <subcellularLocation>
        <location evidence="1">Nucleus</location>
    </subcellularLocation>
</comment>
<feature type="region of interest" description="Disordered" evidence="7">
    <location>
        <begin position="555"/>
        <end position="576"/>
    </location>
</feature>
<keyword evidence="4" id="KW-0963">Cytoplasm</keyword>
<dbReference type="GO" id="GO:0033962">
    <property type="term" value="P:P-body assembly"/>
    <property type="evidence" value="ECO:0007669"/>
    <property type="project" value="TreeGrafter"/>
</dbReference>
<keyword evidence="5" id="KW-0694">RNA-binding</keyword>
<keyword evidence="10" id="KW-1185">Reference proteome</keyword>
<comment type="caution">
    <text evidence="9">The sequence shown here is derived from an EMBL/GenBank/DDBJ whole genome shotgun (WGS) entry which is preliminary data.</text>
</comment>
<feature type="domain" description="mRNA decay factor PAT1" evidence="8">
    <location>
        <begin position="30"/>
        <end position="941"/>
    </location>
</feature>
<accession>A0A9P6TBH9</accession>
<reference evidence="9" key="1">
    <citation type="submission" date="2013-11" db="EMBL/GenBank/DDBJ databases">
        <title>Genome sequence of the fusiform rust pathogen reveals effectors for host alternation and coevolution with pine.</title>
        <authorList>
            <consortium name="DOE Joint Genome Institute"/>
            <person name="Smith K."/>
            <person name="Pendleton A."/>
            <person name="Kubisiak T."/>
            <person name="Anderson C."/>
            <person name="Salamov A."/>
            <person name="Aerts A."/>
            <person name="Riley R."/>
            <person name="Clum A."/>
            <person name="Lindquist E."/>
            <person name="Ence D."/>
            <person name="Campbell M."/>
            <person name="Kronenberg Z."/>
            <person name="Feau N."/>
            <person name="Dhillon B."/>
            <person name="Hamelin R."/>
            <person name="Burleigh J."/>
            <person name="Smith J."/>
            <person name="Yandell M."/>
            <person name="Nelson C."/>
            <person name="Grigoriev I."/>
            <person name="Davis J."/>
        </authorList>
    </citation>
    <scope>NUCLEOTIDE SEQUENCE</scope>
    <source>
        <strain evidence="9">G11</strain>
    </source>
</reference>
<evidence type="ECO:0000256" key="7">
    <source>
        <dbReference type="SAM" id="MobiDB-lite"/>
    </source>
</evidence>
<dbReference type="EMBL" id="MU167272">
    <property type="protein sequence ID" value="KAG0145675.1"/>
    <property type="molecule type" value="Genomic_DNA"/>
</dbReference>
<dbReference type="InterPro" id="IPR019167">
    <property type="entry name" value="PAT1_dom"/>
</dbReference>
<dbReference type="PANTHER" id="PTHR21551">
    <property type="entry name" value="TOPOISOMERASE II-ASSOCIATED PROTEIN PAT1"/>
    <property type="match status" value="1"/>
</dbReference>
<comment type="similarity">
    <text evidence="3">Belongs to the PAT1 family.</text>
</comment>
<evidence type="ECO:0000259" key="8">
    <source>
        <dbReference type="Pfam" id="PF09770"/>
    </source>
</evidence>
<evidence type="ECO:0000256" key="5">
    <source>
        <dbReference type="ARBA" id="ARBA00022884"/>
    </source>
</evidence>
<proteinExistence type="inferred from homology"/>